<evidence type="ECO:0000256" key="2">
    <source>
        <dbReference type="ARBA" id="ARBA00010765"/>
    </source>
</evidence>
<dbReference type="Pfam" id="PF04055">
    <property type="entry name" value="Radical_SAM"/>
    <property type="match status" value="1"/>
</dbReference>
<feature type="binding site" evidence="13">
    <location>
        <position position="96"/>
    </location>
    <ligand>
        <name>[2Fe-2S] cluster</name>
        <dbReference type="ChEBI" id="CHEBI:190135"/>
    </ligand>
</feature>
<dbReference type="Gene3D" id="3.20.20.70">
    <property type="entry name" value="Aldolase class I"/>
    <property type="match status" value="1"/>
</dbReference>
<sequence>MERETWSQESISHLFELPFFELIFKAYSVHRANFDIKEMEFCTLSSIKTGTCPEDCAYCTQSGHYKTGLKREKLIDINSVIEQAKLAKKNGAKRFCMGAAWRSPPKGELPKVLEMIKAVKALGLETCVTLGMLNKDQAHDLKQAGLDFYNHNLDTSPNFYQKIISTRTYQDRIDTLKNVRDAGINVCCGGILGMGESREDRIELLLQLNQLPEPPMSIPFNQLIPMKGTPLEKAVPLDSFEFIKTIAVARLIFPKSMIRLSAGREEMTDELQAWCFMAGANSIFCGDKLLTAKNPGQDRDFNLLNRLGVKIPLPAQV</sequence>
<evidence type="ECO:0000256" key="6">
    <source>
        <dbReference type="ARBA" id="ARBA00022691"/>
    </source>
</evidence>
<feature type="binding site" evidence="13">
    <location>
        <position position="259"/>
    </location>
    <ligand>
        <name>[2Fe-2S] cluster</name>
        <dbReference type="ChEBI" id="CHEBI:190135"/>
    </ligand>
</feature>
<keyword evidence="6 13" id="KW-0949">S-adenosyl-L-methionine</keyword>
<comment type="similarity">
    <text evidence="2 13">Belongs to the radical SAM superfamily. Biotin synthase family.</text>
</comment>
<keyword evidence="16" id="KW-1185">Reference proteome</keyword>
<organism evidence="15 16">
    <name type="scientific">Candidatus Coxiella mudrowiae</name>
    <dbReference type="NCBI Taxonomy" id="2054173"/>
    <lineage>
        <taxon>Bacteria</taxon>
        <taxon>Pseudomonadati</taxon>
        <taxon>Pseudomonadota</taxon>
        <taxon>Gammaproteobacteria</taxon>
        <taxon>Legionellales</taxon>
        <taxon>Coxiellaceae</taxon>
        <taxon>Coxiella</taxon>
    </lineage>
</organism>
<keyword evidence="4 13" id="KW-0004">4Fe-4S</keyword>
<comment type="pathway">
    <text evidence="1 13">Cofactor biosynthesis; biotin biosynthesis; biotin from 7,8-diaminononanoate: step 2/2.</text>
</comment>
<keyword evidence="10 13" id="KW-0408">Iron</keyword>
<dbReference type="EC" id="2.8.1.6" evidence="3 13"/>
<proteinExistence type="inferred from homology"/>
<dbReference type="InterPro" id="IPR006638">
    <property type="entry name" value="Elp3/MiaA/NifB-like_rSAM"/>
</dbReference>
<dbReference type="EMBL" id="CP011126">
    <property type="protein sequence ID" value="AKQ33695.1"/>
    <property type="molecule type" value="Genomic_DNA"/>
</dbReference>
<dbReference type="SFLD" id="SFLDG01278">
    <property type="entry name" value="biotin_synthase_like"/>
    <property type="match status" value="1"/>
</dbReference>
<evidence type="ECO:0000256" key="11">
    <source>
        <dbReference type="ARBA" id="ARBA00023014"/>
    </source>
</evidence>
<evidence type="ECO:0000256" key="1">
    <source>
        <dbReference type="ARBA" id="ARBA00004942"/>
    </source>
</evidence>
<dbReference type="InterPro" id="IPR002684">
    <property type="entry name" value="Biotin_synth/BioAB"/>
</dbReference>
<keyword evidence="5 13" id="KW-0808">Transferase</keyword>
<reference evidence="15 16" key="1">
    <citation type="journal article" date="2015" name="Genome Biol. Evol.">
        <title>Distinctive Genome Reduction Rates Revealed by Genomic Analyses of Two Coxiella-Like Endosymbionts in Ticks.</title>
        <authorList>
            <person name="Gottlieb Y."/>
            <person name="Lalzar I."/>
            <person name="Klasson L."/>
        </authorList>
    </citation>
    <scope>NUCLEOTIDE SEQUENCE [LARGE SCALE GENOMIC DNA]</scope>
    <source>
        <strain evidence="15 16">CRt</strain>
    </source>
</reference>
<feature type="binding site" evidence="13">
    <location>
        <position position="56"/>
    </location>
    <ligand>
        <name>[4Fe-4S] cluster</name>
        <dbReference type="ChEBI" id="CHEBI:49883"/>
        <note>4Fe-4S-S-AdoMet</note>
    </ligand>
</feature>
<dbReference type="SFLD" id="SFLDS00029">
    <property type="entry name" value="Radical_SAM"/>
    <property type="match status" value="1"/>
</dbReference>
<protein>
    <recommendedName>
        <fullName evidence="3 13">Biotin synthase</fullName>
        <ecNumber evidence="3 13">2.8.1.6</ecNumber>
    </recommendedName>
</protein>
<comment type="cofactor">
    <cofactor evidence="13">
        <name>[4Fe-4S] cluster</name>
        <dbReference type="ChEBI" id="CHEBI:49883"/>
    </cofactor>
    <text evidence="13">Binds 1 [4Fe-4S] cluster. The cluster is coordinated with 3 cysteines and an exchangeable S-adenosyl-L-methionine.</text>
</comment>
<evidence type="ECO:0000256" key="12">
    <source>
        <dbReference type="ARBA" id="ARBA00051157"/>
    </source>
</evidence>
<dbReference type="PIRSF" id="PIRSF001619">
    <property type="entry name" value="Biotin_synth"/>
    <property type="match status" value="1"/>
</dbReference>
<name>A0ABM5UUX4_9COXI</name>
<dbReference type="InterPro" id="IPR010722">
    <property type="entry name" value="BATS_dom"/>
</dbReference>
<dbReference type="NCBIfam" id="TIGR00433">
    <property type="entry name" value="bioB"/>
    <property type="match status" value="1"/>
</dbReference>
<feature type="binding site" evidence="13">
    <location>
        <position position="52"/>
    </location>
    <ligand>
        <name>[4Fe-4S] cluster</name>
        <dbReference type="ChEBI" id="CHEBI:49883"/>
        <note>4Fe-4S-S-AdoMet</note>
    </ligand>
</feature>
<dbReference type="RefSeq" id="WP_048875317.1">
    <property type="nucleotide sequence ID" value="NZ_CP011126.1"/>
</dbReference>
<dbReference type="SFLD" id="SFLDF00272">
    <property type="entry name" value="biotin_synthase"/>
    <property type="match status" value="1"/>
</dbReference>
<evidence type="ECO:0000256" key="4">
    <source>
        <dbReference type="ARBA" id="ARBA00022485"/>
    </source>
</evidence>
<dbReference type="InterPro" id="IPR013785">
    <property type="entry name" value="Aldolase_TIM"/>
</dbReference>
<dbReference type="SMART" id="SM00729">
    <property type="entry name" value="Elp3"/>
    <property type="match status" value="1"/>
</dbReference>
<evidence type="ECO:0000256" key="7">
    <source>
        <dbReference type="ARBA" id="ARBA00022714"/>
    </source>
</evidence>
<keyword evidence="8 13" id="KW-0479">Metal-binding</keyword>
<feature type="binding site" evidence="13">
    <location>
        <position position="127"/>
    </location>
    <ligand>
        <name>[2Fe-2S] cluster</name>
        <dbReference type="ChEBI" id="CHEBI:190135"/>
    </ligand>
</feature>
<gene>
    <name evidence="13 15" type="primary">bioB</name>
    <name evidence="15" type="ORF">CleRT_09950</name>
</gene>
<dbReference type="SUPFAM" id="SSF102114">
    <property type="entry name" value="Radical SAM enzymes"/>
    <property type="match status" value="1"/>
</dbReference>
<accession>A0ABM5UUX4</accession>
<comment type="function">
    <text evidence="13">Catalyzes the conversion of dethiobiotin (DTB) to biotin by the insertion of a sulfur atom into dethiobiotin via a radical-based mechanism.</text>
</comment>
<evidence type="ECO:0000259" key="14">
    <source>
        <dbReference type="PROSITE" id="PS51918"/>
    </source>
</evidence>
<evidence type="ECO:0000256" key="3">
    <source>
        <dbReference type="ARBA" id="ARBA00012236"/>
    </source>
</evidence>
<dbReference type="InterPro" id="IPR024177">
    <property type="entry name" value="Biotin_synthase"/>
</dbReference>
<dbReference type="Proteomes" id="UP000063965">
    <property type="component" value="Chromosome"/>
</dbReference>
<evidence type="ECO:0000256" key="5">
    <source>
        <dbReference type="ARBA" id="ARBA00022679"/>
    </source>
</evidence>
<evidence type="ECO:0000256" key="13">
    <source>
        <dbReference type="HAMAP-Rule" id="MF_01694"/>
    </source>
</evidence>
<dbReference type="SMART" id="SM00876">
    <property type="entry name" value="BATS"/>
    <property type="match status" value="1"/>
</dbReference>
<feature type="binding site" evidence="13">
    <location>
        <position position="187"/>
    </location>
    <ligand>
        <name>[2Fe-2S] cluster</name>
        <dbReference type="ChEBI" id="CHEBI:190135"/>
    </ligand>
</feature>
<feature type="binding site" evidence="13">
    <location>
        <position position="59"/>
    </location>
    <ligand>
        <name>[4Fe-4S] cluster</name>
        <dbReference type="ChEBI" id="CHEBI:49883"/>
        <note>4Fe-4S-S-AdoMet</note>
    </ligand>
</feature>
<comment type="subunit">
    <text evidence="13">Homodimer.</text>
</comment>
<dbReference type="Pfam" id="PF06968">
    <property type="entry name" value="BATS"/>
    <property type="match status" value="1"/>
</dbReference>
<evidence type="ECO:0000313" key="16">
    <source>
        <dbReference type="Proteomes" id="UP000063965"/>
    </source>
</evidence>
<dbReference type="SFLD" id="SFLDG01060">
    <property type="entry name" value="BATS_domain_containing"/>
    <property type="match status" value="1"/>
</dbReference>
<dbReference type="PANTHER" id="PTHR22976">
    <property type="entry name" value="BIOTIN SYNTHASE"/>
    <property type="match status" value="1"/>
</dbReference>
<evidence type="ECO:0000256" key="9">
    <source>
        <dbReference type="ARBA" id="ARBA00022756"/>
    </source>
</evidence>
<keyword evidence="9 13" id="KW-0093">Biotin biosynthesis</keyword>
<keyword evidence="11 13" id="KW-0411">Iron-sulfur</keyword>
<comment type="catalytic activity">
    <reaction evidence="12 13">
        <text>(4R,5S)-dethiobiotin + (sulfur carrier)-SH + 2 reduced [2Fe-2S]-[ferredoxin] + 2 S-adenosyl-L-methionine = (sulfur carrier)-H + biotin + 2 5'-deoxyadenosine + 2 L-methionine + 2 oxidized [2Fe-2S]-[ferredoxin]</text>
        <dbReference type="Rhea" id="RHEA:22060"/>
        <dbReference type="Rhea" id="RHEA-COMP:10000"/>
        <dbReference type="Rhea" id="RHEA-COMP:10001"/>
        <dbReference type="Rhea" id="RHEA-COMP:14737"/>
        <dbReference type="Rhea" id="RHEA-COMP:14739"/>
        <dbReference type="ChEBI" id="CHEBI:17319"/>
        <dbReference type="ChEBI" id="CHEBI:29917"/>
        <dbReference type="ChEBI" id="CHEBI:33737"/>
        <dbReference type="ChEBI" id="CHEBI:33738"/>
        <dbReference type="ChEBI" id="CHEBI:57586"/>
        <dbReference type="ChEBI" id="CHEBI:57844"/>
        <dbReference type="ChEBI" id="CHEBI:59789"/>
        <dbReference type="ChEBI" id="CHEBI:64428"/>
        <dbReference type="ChEBI" id="CHEBI:149473"/>
        <dbReference type="EC" id="2.8.1.6"/>
    </reaction>
</comment>
<feature type="domain" description="Radical SAM core" evidence="14">
    <location>
        <begin position="37"/>
        <end position="261"/>
    </location>
</feature>
<dbReference type="PROSITE" id="PS51918">
    <property type="entry name" value="RADICAL_SAM"/>
    <property type="match status" value="1"/>
</dbReference>
<comment type="cofactor">
    <cofactor evidence="13">
        <name>[2Fe-2S] cluster</name>
        <dbReference type="ChEBI" id="CHEBI:190135"/>
    </cofactor>
    <text evidence="13">Binds 1 [2Fe-2S] cluster. The cluster is coordinated with 3 cysteines and 1 arginine.</text>
</comment>
<keyword evidence="7 13" id="KW-0001">2Fe-2S</keyword>
<dbReference type="InterPro" id="IPR058240">
    <property type="entry name" value="rSAM_sf"/>
</dbReference>
<evidence type="ECO:0000256" key="8">
    <source>
        <dbReference type="ARBA" id="ARBA00022723"/>
    </source>
</evidence>
<evidence type="ECO:0000256" key="10">
    <source>
        <dbReference type="ARBA" id="ARBA00023004"/>
    </source>
</evidence>
<dbReference type="HAMAP" id="MF_01694">
    <property type="entry name" value="BioB"/>
    <property type="match status" value="1"/>
</dbReference>
<dbReference type="InterPro" id="IPR007197">
    <property type="entry name" value="rSAM"/>
</dbReference>
<dbReference type="CDD" id="cd01335">
    <property type="entry name" value="Radical_SAM"/>
    <property type="match status" value="1"/>
</dbReference>
<evidence type="ECO:0000313" key="15">
    <source>
        <dbReference type="EMBL" id="AKQ33695.1"/>
    </source>
</evidence>
<dbReference type="PANTHER" id="PTHR22976:SF2">
    <property type="entry name" value="BIOTIN SYNTHASE, MITOCHONDRIAL"/>
    <property type="match status" value="1"/>
</dbReference>